<dbReference type="PANTHER" id="PTHR37174">
    <property type="entry name" value="FORKHEAD-ASSOCIATED DOMAIN PROTEIN"/>
    <property type="match status" value="1"/>
</dbReference>
<comment type="caution">
    <text evidence="3">The sequence shown here is derived from an EMBL/GenBank/DDBJ whole genome shotgun (WGS) entry which is preliminary data.</text>
</comment>
<evidence type="ECO:0000313" key="4">
    <source>
        <dbReference type="Proteomes" id="UP001318860"/>
    </source>
</evidence>
<accession>A0ABR0VKU5</accession>
<name>A0ABR0VKU5_REHGL</name>
<proteinExistence type="predicted"/>
<keyword evidence="1" id="KW-0175">Coiled coil</keyword>
<feature type="coiled-coil region" evidence="1">
    <location>
        <begin position="223"/>
        <end position="250"/>
    </location>
</feature>
<feature type="region of interest" description="Disordered" evidence="2">
    <location>
        <begin position="155"/>
        <end position="175"/>
    </location>
</feature>
<evidence type="ECO:0000256" key="1">
    <source>
        <dbReference type="SAM" id="Coils"/>
    </source>
</evidence>
<evidence type="ECO:0000256" key="2">
    <source>
        <dbReference type="SAM" id="MobiDB-lite"/>
    </source>
</evidence>
<feature type="coiled-coil region" evidence="1">
    <location>
        <begin position="30"/>
        <end position="71"/>
    </location>
</feature>
<dbReference type="EMBL" id="JABTTQ020001122">
    <property type="protein sequence ID" value="KAK6135000.1"/>
    <property type="molecule type" value="Genomic_DNA"/>
</dbReference>
<protein>
    <submittedName>
        <fullName evidence="3">Uncharacterized protein</fullName>
    </submittedName>
</protein>
<reference evidence="3 4" key="1">
    <citation type="journal article" date="2021" name="Comput. Struct. Biotechnol. J.">
        <title>De novo genome assembly of the potent medicinal plant Rehmannia glutinosa using nanopore technology.</title>
        <authorList>
            <person name="Ma L."/>
            <person name="Dong C."/>
            <person name="Song C."/>
            <person name="Wang X."/>
            <person name="Zheng X."/>
            <person name="Niu Y."/>
            <person name="Chen S."/>
            <person name="Feng W."/>
        </authorList>
    </citation>
    <scope>NUCLEOTIDE SEQUENCE [LARGE SCALE GENOMIC DNA]</scope>
    <source>
        <strain evidence="3">DH-2019</strain>
    </source>
</reference>
<dbReference type="Proteomes" id="UP001318860">
    <property type="component" value="Unassembled WGS sequence"/>
</dbReference>
<keyword evidence="4" id="KW-1185">Reference proteome</keyword>
<gene>
    <name evidence="3" type="ORF">DH2020_031284</name>
</gene>
<sequence>MILNFGAAIVQWRPCSRMKTVCLASPSATAEQLRQQLDNLHKEADNTRAKANNARLRFMRLSEAVEKLRRQAAVSVQTGKENDARELLFQKKKVMQAMEKLKSRIELFDELSGKLNELGLDVDEAISMKESLLIGNMALDLEVGETEAPTPIRIVSPTEENSNTSDDNEHLDPNNLECGDDQGLQVLSVGNGDIHAENELNNERSFSDKRLTGASNVQVQREISTYEDFMKNLDQQLNKIEEELETFLLYSNLLLENKETPEYSKVHDVTEILVGVPNDMAMKDELLVVFGSLGYVSVINHTAD</sequence>
<dbReference type="PANTHER" id="PTHR37174:SF2">
    <property type="entry name" value="FORKHEAD-ASSOCIATED DOMAIN PROTEIN"/>
    <property type="match status" value="1"/>
</dbReference>
<evidence type="ECO:0000313" key="3">
    <source>
        <dbReference type="EMBL" id="KAK6135000.1"/>
    </source>
</evidence>
<organism evidence="3 4">
    <name type="scientific">Rehmannia glutinosa</name>
    <name type="common">Chinese foxglove</name>
    <dbReference type="NCBI Taxonomy" id="99300"/>
    <lineage>
        <taxon>Eukaryota</taxon>
        <taxon>Viridiplantae</taxon>
        <taxon>Streptophyta</taxon>
        <taxon>Embryophyta</taxon>
        <taxon>Tracheophyta</taxon>
        <taxon>Spermatophyta</taxon>
        <taxon>Magnoliopsida</taxon>
        <taxon>eudicotyledons</taxon>
        <taxon>Gunneridae</taxon>
        <taxon>Pentapetalae</taxon>
        <taxon>asterids</taxon>
        <taxon>lamiids</taxon>
        <taxon>Lamiales</taxon>
        <taxon>Orobanchaceae</taxon>
        <taxon>Rehmannieae</taxon>
        <taxon>Rehmannia</taxon>
    </lineage>
</organism>